<evidence type="ECO:0000313" key="2">
    <source>
        <dbReference type="EMBL" id="RNF03152.1"/>
    </source>
</evidence>
<dbReference type="Proteomes" id="UP000283634">
    <property type="component" value="Unassembled WGS sequence"/>
</dbReference>
<protein>
    <submittedName>
        <fullName evidence="2">Uncharacterized protein</fullName>
    </submittedName>
</protein>
<dbReference type="OMA" id="ATRIHEC"/>
<comment type="caution">
    <text evidence="2">The sequence shown here is derived from an EMBL/GenBank/DDBJ whole genome shotgun (WGS) entry which is preliminary data.</text>
</comment>
<dbReference type="AlphaFoldDB" id="A0A3R7KBE0"/>
<evidence type="ECO:0000313" key="3">
    <source>
        <dbReference type="Proteomes" id="UP000283634"/>
    </source>
</evidence>
<sequence length="344" mass="38150">MNKIQICVLVAMCVVFVLVASLLVFIFLRWGRKLRTNSKLADADASEGGGYLLHFFDFSRTPQAVDIQAMCITDAKSLRSALATACGLPDGTPLTLLYVDETGRSVEMDLDRLVLPDEQLRMRMRHTEERPLLLSQEVKSLSSTPVKYEQEEPAKQKYKGVVDVTYTRSGGRVPDVRGVSQRPYTNGCVPPPIILPLSSRISSATPVSITAARYTVQSSGVVLKEDAAAFVEAAMMERTRRTVTLPYGARVTVEPNERAAWLLDESGRSVGLPLLREVAESVRYTVDNMSSVQWCPYTQPIFLPPGRWCIRAESSTADRCSVETVSRVFTVDIVPWNRRKEGGA</sequence>
<keyword evidence="1" id="KW-0472">Membrane</keyword>
<evidence type="ECO:0000256" key="1">
    <source>
        <dbReference type="SAM" id="Phobius"/>
    </source>
</evidence>
<dbReference type="RefSeq" id="XP_029237340.1">
    <property type="nucleotide sequence ID" value="XM_029382868.1"/>
</dbReference>
<dbReference type="EMBL" id="MKGL01000206">
    <property type="protein sequence ID" value="RNF03152.1"/>
    <property type="molecule type" value="Genomic_DNA"/>
</dbReference>
<gene>
    <name evidence="2" type="ORF">TraAM80_06010</name>
</gene>
<dbReference type="GeneID" id="40329943"/>
<keyword evidence="3" id="KW-1185">Reference proteome</keyword>
<feature type="transmembrane region" description="Helical" evidence="1">
    <location>
        <begin position="6"/>
        <end position="28"/>
    </location>
</feature>
<proteinExistence type="predicted"/>
<reference evidence="2 3" key="1">
    <citation type="journal article" date="2018" name="BMC Genomics">
        <title>Genomic comparison of Trypanosoma conorhini and Trypanosoma rangeli to Trypanosoma cruzi strains of high and low virulence.</title>
        <authorList>
            <person name="Bradwell K.R."/>
            <person name="Koparde V.N."/>
            <person name="Matveyev A.V."/>
            <person name="Serrano M.G."/>
            <person name="Alves J.M."/>
            <person name="Parikh H."/>
            <person name="Huang B."/>
            <person name="Lee V."/>
            <person name="Espinosa-Alvarez O."/>
            <person name="Ortiz P.A."/>
            <person name="Costa-Martins A.G."/>
            <person name="Teixeira M.M."/>
            <person name="Buck G.A."/>
        </authorList>
    </citation>
    <scope>NUCLEOTIDE SEQUENCE [LARGE SCALE GENOMIC DNA]</scope>
    <source>
        <strain evidence="2 3">AM80</strain>
    </source>
</reference>
<dbReference type="OrthoDB" id="272592at2759"/>
<organism evidence="2 3">
    <name type="scientific">Trypanosoma rangeli</name>
    <dbReference type="NCBI Taxonomy" id="5698"/>
    <lineage>
        <taxon>Eukaryota</taxon>
        <taxon>Discoba</taxon>
        <taxon>Euglenozoa</taxon>
        <taxon>Kinetoplastea</taxon>
        <taxon>Metakinetoplastina</taxon>
        <taxon>Trypanosomatida</taxon>
        <taxon>Trypanosomatidae</taxon>
        <taxon>Trypanosoma</taxon>
        <taxon>Herpetosoma</taxon>
    </lineage>
</organism>
<name>A0A3R7KBE0_TRYRA</name>
<accession>A0A3R7KBE0</accession>
<keyword evidence="1" id="KW-1133">Transmembrane helix</keyword>
<dbReference type="VEuPathDB" id="TriTrypDB:TRSC58_00902"/>
<keyword evidence="1" id="KW-0812">Transmembrane</keyword>